<evidence type="ECO:0000256" key="1">
    <source>
        <dbReference type="SAM" id="MobiDB-lite"/>
    </source>
</evidence>
<dbReference type="AlphaFoldDB" id="A0A7C4ERW1"/>
<dbReference type="SUPFAM" id="SSF50341">
    <property type="entry name" value="CheW-like"/>
    <property type="match status" value="1"/>
</dbReference>
<accession>A0A7C4ERW1</accession>
<sequence length="173" mass="19379">MDEEKKKALRQRARQLAKAPSPEDFLEEGELYLEFSISSERYAIEAAHVREVYPLRRITPIPCTPSFVLGIVNLRGQIVSVMDIREILGVRDRSISDTAKVVVMFTSDLEVAIVVDDVLGIRTISSKDVTDDLSLTQTEGIEYISGVTRDRTVLLDAKRLLAGDKMIVNEDVN</sequence>
<proteinExistence type="predicted"/>
<dbReference type="InterPro" id="IPR039315">
    <property type="entry name" value="CheW"/>
</dbReference>
<evidence type="ECO:0000313" key="3">
    <source>
        <dbReference type="EMBL" id="HGH59670.1"/>
    </source>
</evidence>
<name>A0A7C4ERW1_9BACT</name>
<dbReference type="InterPro" id="IPR036061">
    <property type="entry name" value="CheW-like_dom_sf"/>
</dbReference>
<feature type="region of interest" description="Disordered" evidence="1">
    <location>
        <begin position="1"/>
        <end position="21"/>
    </location>
</feature>
<dbReference type="Pfam" id="PF01584">
    <property type="entry name" value="CheW"/>
    <property type="match status" value="1"/>
</dbReference>
<dbReference type="InterPro" id="IPR002545">
    <property type="entry name" value="CheW-lke_dom"/>
</dbReference>
<dbReference type="GO" id="GO:0006935">
    <property type="term" value="P:chemotaxis"/>
    <property type="evidence" value="ECO:0007669"/>
    <property type="project" value="InterPro"/>
</dbReference>
<evidence type="ECO:0000259" key="2">
    <source>
        <dbReference type="PROSITE" id="PS50851"/>
    </source>
</evidence>
<dbReference type="GO" id="GO:0005829">
    <property type="term" value="C:cytosol"/>
    <property type="evidence" value="ECO:0007669"/>
    <property type="project" value="TreeGrafter"/>
</dbReference>
<dbReference type="PROSITE" id="PS50851">
    <property type="entry name" value="CHEW"/>
    <property type="match status" value="1"/>
</dbReference>
<protein>
    <submittedName>
        <fullName evidence="3">Purine-binding chemotaxis protein CheW</fullName>
    </submittedName>
</protein>
<dbReference type="EMBL" id="DTGT01000003">
    <property type="protein sequence ID" value="HGH59670.1"/>
    <property type="molecule type" value="Genomic_DNA"/>
</dbReference>
<dbReference type="Gene3D" id="2.40.50.180">
    <property type="entry name" value="CheA-289, Domain 4"/>
    <property type="match status" value="1"/>
</dbReference>
<gene>
    <name evidence="3" type="ORF">ENV54_00060</name>
</gene>
<dbReference type="PANTHER" id="PTHR22617:SF43">
    <property type="entry name" value="PROTEIN PILI"/>
    <property type="match status" value="1"/>
</dbReference>
<dbReference type="GO" id="GO:0007165">
    <property type="term" value="P:signal transduction"/>
    <property type="evidence" value="ECO:0007669"/>
    <property type="project" value="InterPro"/>
</dbReference>
<organism evidence="3">
    <name type="scientific">Desulfomonile tiedjei</name>
    <dbReference type="NCBI Taxonomy" id="2358"/>
    <lineage>
        <taxon>Bacteria</taxon>
        <taxon>Pseudomonadati</taxon>
        <taxon>Thermodesulfobacteriota</taxon>
        <taxon>Desulfomonilia</taxon>
        <taxon>Desulfomonilales</taxon>
        <taxon>Desulfomonilaceae</taxon>
        <taxon>Desulfomonile</taxon>
    </lineage>
</organism>
<dbReference type="SMART" id="SM00260">
    <property type="entry name" value="CheW"/>
    <property type="match status" value="1"/>
</dbReference>
<feature type="domain" description="CheW-like" evidence="2">
    <location>
        <begin position="29"/>
        <end position="173"/>
    </location>
</feature>
<reference evidence="3" key="1">
    <citation type="journal article" date="2020" name="mSystems">
        <title>Genome- and Community-Level Interaction Insights into Carbon Utilization and Element Cycling Functions of Hydrothermarchaeota in Hydrothermal Sediment.</title>
        <authorList>
            <person name="Zhou Z."/>
            <person name="Liu Y."/>
            <person name="Xu W."/>
            <person name="Pan J."/>
            <person name="Luo Z.H."/>
            <person name="Li M."/>
        </authorList>
    </citation>
    <scope>NUCLEOTIDE SEQUENCE [LARGE SCALE GENOMIC DNA]</scope>
    <source>
        <strain evidence="3">SpSt-769</strain>
    </source>
</reference>
<dbReference type="Gene3D" id="2.30.30.40">
    <property type="entry name" value="SH3 Domains"/>
    <property type="match status" value="1"/>
</dbReference>
<comment type="caution">
    <text evidence="3">The sequence shown here is derived from an EMBL/GenBank/DDBJ whole genome shotgun (WGS) entry which is preliminary data.</text>
</comment>
<dbReference type="PANTHER" id="PTHR22617">
    <property type="entry name" value="CHEMOTAXIS SENSOR HISTIDINE KINASE-RELATED"/>
    <property type="match status" value="1"/>
</dbReference>